<dbReference type="PANTHER" id="PTHR43874:SF146">
    <property type="entry name" value="TWO-COMPONENT RESPONSE REGULATOR-LIKE APRR9"/>
    <property type="match status" value="1"/>
</dbReference>
<feature type="region of interest" description="Disordered" evidence="8">
    <location>
        <begin position="638"/>
        <end position="664"/>
    </location>
</feature>
<evidence type="ECO:0000256" key="4">
    <source>
        <dbReference type="ARBA" id="ARBA00023108"/>
    </source>
</evidence>
<evidence type="ECO:0000259" key="10">
    <source>
        <dbReference type="PROSITE" id="PS51017"/>
    </source>
</evidence>
<organism evidence="11 12">
    <name type="scientific">Canna indica</name>
    <name type="common">Indian-shot</name>
    <dbReference type="NCBI Taxonomy" id="4628"/>
    <lineage>
        <taxon>Eukaryota</taxon>
        <taxon>Viridiplantae</taxon>
        <taxon>Streptophyta</taxon>
        <taxon>Embryophyta</taxon>
        <taxon>Tracheophyta</taxon>
        <taxon>Spermatophyta</taxon>
        <taxon>Magnoliopsida</taxon>
        <taxon>Liliopsida</taxon>
        <taxon>Zingiberales</taxon>
        <taxon>Cannaceae</taxon>
        <taxon>Canna</taxon>
    </lineage>
</organism>
<evidence type="ECO:0000313" key="11">
    <source>
        <dbReference type="EMBL" id="WOK92895.1"/>
    </source>
</evidence>
<keyword evidence="3" id="KW-0902">Two-component regulatory system</keyword>
<dbReference type="InterPro" id="IPR045279">
    <property type="entry name" value="ARR-like"/>
</dbReference>
<protein>
    <submittedName>
        <fullName evidence="11">Two-component response regulator-like PRR95 isoform X1</fullName>
    </submittedName>
</protein>
<feature type="region of interest" description="Disordered" evidence="8">
    <location>
        <begin position="212"/>
        <end position="234"/>
    </location>
</feature>
<dbReference type="GO" id="GO:0009736">
    <property type="term" value="P:cytokinin-activated signaling pathway"/>
    <property type="evidence" value="ECO:0007669"/>
    <property type="project" value="InterPro"/>
</dbReference>
<name>A0AAQ3PYG7_9LILI</name>
<feature type="compositionally biased region" description="Polar residues" evidence="8">
    <location>
        <begin position="212"/>
        <end position="230"/>
    </location>
</feature>
<feature type="domain" description="Response regulatory" evidence="9">
    <location>
        <begin position="52"/>
        <end position="170"/>
    </location>
</feature>
<evidence type="ECO:0000256" key="1">
    <source>
        <dbReference type="ARBA" id="ARBA00004123"/>
    </source>
</evidence>
<dbReference type="Pfam" id="PF00072">
    <property type="entry name" value="Response_reg"/>
    <property type="match status" value="1"/>
</dbReference>
<proteinExistence type="inferred from homology"/>
<keyword evidence="5 7" id="KW-0539">Nucleus</keyword>
<sequence length="664" mass="73898">MREIEETEGMREEVEAVEVVEGGEGAEEEEEREGEIGVVSRWEKFLPRMPVRVLLVEGDDSTRQIIAALLRKCSYRVSVASDGLKAWDTLKEKPQSIDLVLTEVDLPSISGFGLLTMIMDHDPCKNIPVIMMSSHDSMSMVFKCMLKGAADFLIKPIRKNELRNLWQHVWRRQIVNGDDGMHEIQDKSDVNKKLKSQSGATEHSVEYEATLQANKESSEQGSDAQSSCTRSDVEAESAHKKLELKLQVADALKNQNEETVKMEKASSHEIAVKAVSKTVDVRQKGCLDRNTINNETCGQKRGRDITYKDADVVQLIDNKPLSLFPSRYLAVHDHDVTHKSPAPNLELSLKRYEGTLLEKQECDESNAWNHSSSSAFSLYSRVPMLRQKNSGYESNGVPMTSLKDQSSSVNMEDMTKSPPMALSDQDGKAIQCTPVRVIPFPLPVGSVSLNSGYGTVMQQMFYPQSGHPFWNNNASVWPDAIKQANSSHQPGQENLNSVQSDIPDELNARSSSHYSAGKQDEHMELDEQKHVSSAAGESGGSSICNGSRNHLNSSECGSVLSGTAGHTFTTNAFRPMTVSGNDEANLVCEGMKPADCHRLTQREMALNKFRLKRKERCFEKKVRYQSRKLLAEQRPRVKGQFVRQEKPNTRPRLAGAVQGDSVAG</sequence>
<dbReference type="SMART" id="SM00448">
    <property type="entry name" value="REC"/>
    <property type="match status" value="1"/>
</dbReference>
<dbReference type="PROSITE" id="PS51017">
    <property type="entry name" value="CCT"/>
    <property type="match status" value="1"/>
</dbReference>
<dbReference type="PANTHER" id="PTHR43874">
    <property type="entry name" value="TWO-COMPONENT RESPONSE REGULATOR"/>
    <property type="match status" value="1"/>
</dbReference>
<dbReference type="GO" id="GO:0000160">
    <property type="term" value="P:phosphorelay signal transduction system"/>
    <property type="evidence" value="ECO:0007669"/>
    <property type="project" value="UniProtKB-KW"/>
</dbReference>
<evidence type="ECO:0000256" key="7">
    <source>
        <dbReference type="PROSITE-ProRule" id="PRU00357"/>
    </source>
</evidence>
<dbReference type="EMBL" id="CP136890">
    <property type="protein sequence ID" value="WOK92895.1"/>
    <property type="molecule type" value="Genomic_DNA"/>
</dbReference>
<comment type="subcellular location">
    <subcellularLocation>
        <location evidence="1 7">Nucleus</location>
    </subcellularLocation>
</comment>
<feature type="compositionally biased region" description="Low complexity" evidence="8">
    <location>
        <begin position="532"/>
        <end position="542"/>
    </location>
</feature>
<feature type="region of interest" description="Disordered" evidence="8">
    <location>
        <begin position="390"/>
        <end position="425"/>
    </location>
</feature>
<feature type="compositionally biased region" description="Basic and acidic residues" evidence="8">
    <location>
        <begin position="518"/>
        <end position="530"/>
    </location>
</feature>
<comment type="similarity">
    <text evidence="2">Belongs to the ARR-like family.</text>
</comment>
<dbReference type="SUPFAM" id="SSF52172">
    <property type="entry name" value="CheY-like"/>
    <property type="match status" value="1"/>
</dbReference>
<dbReference type="Proteomes" id="UP001327560">
    <property type="component" value="Chromosome 1"/>
</dbReference>
<feature type="domain" description="CCT" evidence="10">
    <location>
        <begin position="602"/>
        <end position="644"/>
    </location>
</feature>
<evidence type="ECO:0000259" key="9">
    <source>
        <dbReference type="PROSITE" id="PS50110"/>
    </source>
</evidence>
<feature type="region of interest" description="Disordered" evidence="8">
    <location>
        <begin position="507"/>
        <end position="546"/>
    </location>
</feature>
<dbReference type="Gene3D" id="3.40.50.2300">
    <property type="match status" value="1"/>
</dbReference>
<dbReference type="InterPro" id="IPR011006">
    <property type="entry name" value="CheY-like_superfamily"/>
</dbReference>
<dbReference type="GO" id="GO:0048511">
    <property type="term" value="P:rhythmic process"/>
    <property type="evidence" value="ECO:0007669"/>
    <property type="project" value="UniProtKB-KW"/>
</dbReference>
<keyword evidence="12" id="KW-1185">Reference proteome</keyword>
<dbReference type="GO" id="GO:0005634">
    <property type="term" value="C:nucleus"/>
    <property type="evidence" value="ECO:0007669"/>
    <property type="project" value="UniProtKB-SubCell"/>
</dbReference>
<evidence type="ECO:0000256" key="5">
    <source>
        <dbReference type="ARBA" id="ARBA00023242"/>
    </source>
</evidence>
<evidence type="ECO:0000256" key="8">
    <source>
        <dbReference type="SAM" id="MobiDB-lite"/>
    </source>
</evidence>
<dbReference type="InterPro" id="IPR010402">
    <property type="entry name" value="CCT_domain"/>
</dbReference>
<accession>A0AAQ3PYG7</accession>
<evidence type="ECO:0000313" key="12">
    <source>
        <dbReference type="Proteomes" id="UP001327560"/>
    </source>
</evidence>
<keyword evidence="4" id="KW-0090">Biological rhythms</keyword>
<evidence type="ECO:0000256" key="6">
    <source>
        <dbReference type="PROSITE-ProRule" id="PRU00169"/>
    </source>
</evidence>
<dbReference type="PROSITE" id="PS50110">
    <property type="entry name" value="RESPONSE_REGULATORY"/>
    <property type="match status" value="1"/>
</dbReference>
<dbReference type="Pfam" id="PF06203">
    <property type="entry name" value="CCT"/>
    <property type="match status" value="1"/>
</dbReference>
<evidence type="ECO:0000256" key="3">
    <source>
        <dbReference type="ARBA" id="ARBA00023012"/>
    </source>
</evidence>
<dbReference type="AlphaFoldDB" id="A0AAQ3PYG7"/>
<dbReference type="InterPro" id="IPR001789">
    <property type="entry name" value="Sig_transdc_resp-reg_receiver"/>
</dbReference>
<evidence type="ECO:0000256" key="2">
    <source>
        <dbReference type="ARBA" id="ARBA00010330"/>
    </source>
</evidence>
<comment type="caution">
    <text evidence="6">Lacks conserved residue(s) required for the propagation of feature annotation.</text>
</comment>
<gene>
    <name evidence="11" type="ORF">Cni_G01587</name>
</gene>
<reference evidence="11 12" key="1">
    <citation type="submission" date="2023-10" db="EMBL/GenBank/DDBJ databases">
        <title>Chromosome-scale genome assembly provides insights into flower coloration mechanisms of Canna indica.</title>
        <authorList>
            <person name="Li C."/>
        </authorList>
    </citation>
    <scope>NUCLEOTIDE SEQUENCE [LARGE SCALE GENOMIC DNA]</scope>
    <source>
        <tissue evidence="11">Flower</tissue>
    </source>
</reference>